<keyword evidence="5 10" id="KW-0328">Glycosyltransferase</keyword>
<dbReference type="AlphaFoldDB" id="A0A849VF59"/>
<evidence type="ECO:0000256" key="6">
    <source>
        <dbReference type="ARBA" id="ARBA00022679"/>
    </source>
</evidence>
<comment type="catalytic activity">
    <reaction evidence="1 10">
        <text>Transfers a segment of a (1-&gt;4)-alpha-D-glucan to a new position in an acceptor, which may be glucose or a (1-&gt;4)-alpha-D-glucan.</text>
        <dbReference type="EC" id="2.4.1.25"/>
    </reaction>
</comment>
<accession>A0A849VF59</accession>
<dbReference type="PANTHER" id="PTHR32438">
    <property type="entry name" value="4-ALPHA-GLUCANOTRANSFERASE DPE1, CHLOROPLASTIC/AMYLOPLASTIC"/>
    <property type="match status" value="1"/>
</dbReference>
<comment type="caution">
    <text evidence="11">The sequence shown here is derived from an EMBL/GenBank/DDBJ whole genome shotgun (WGS) entry which is preliminary data.</text>
</comment>
<comment type="similarity">
    <text evidence="2 10">Belongs to the disproportionating enzyme family.</text>
</comment>
<keyword evidence="12" id="KW-1185">Reference proteome</keyword>
<dbReference type="NCBIfam" id="TIGR00217">
    <property type="entry name" value="malQ"/>
    <property type="match status" value="1"/>
</dbReference>
<dbReference type="EC" id="2.4.1.25" evidence="3 10"/>
<evidence type="ECO:0000256" key="1">
    <source>
        <dbReference type="ARBA" id="ARBA00000439"/>
    </source>
</evidence>
<dbReference type="Gene3D" id="3.20.20.80">
    <property type="entry name" value="Glycosidases"/>
    <property type="match status" value="2"/>
</dbReference>
<evidence type="ECO:0000256" key="3">
    <source>
        <dbReference type="ARBA" id="ARBA00012560"/>
    </source>
</evidence>
<evidence type="ECO:0000256" key="4">
    <source>
        <dbReference type="ARBA" id="ARBA00020295"/>
    </source>
</evidence>
<keyword evidence="6 10" id="KW-0808">Transferase</keyword>
<sequence length="661" mass="75769">MQGLSQLFYLHGIGYDYTKYTGEHVVFDQQTRAQALRCCGVDTTDLAAIDKLNFELDIAPWLNVIGEVCLVEQQDSLLKMRLPEHQLNGIASVYIKALNYEHQFALTSGAVIGEYLFEGTRYVEVAYQIKAIPTGYFDTDIYLPSGKYQTQVWSVPSECYKQAAQPSCGISVQLYTLASDRNLGIGDFADLQELVIQSASHGCDYILLNPLHMLFKEQQHRVSPYSPNHRGLLNPLYIAVDWCDDFAQSDQIKHQFELSLNALKTNKQAPFIDYELVSEHKYRLLDMLYQHFKQHQTPKVVQAFACFKREFATPLEVLNNDECQIYWQYLATQQLNRCQRLSLENGMAVGLINDLAVGCAEDSLEFNANRALYADKAHVGAPPDPWAEAGQDWGLPALNPIELRSNKFEFFKQLLRSNMKSVGGLRIDHVMAIRRLWWCFSVQGTLQGCYVYYPFEHLIALLKIESQLQQTMIIGEDLGVVPPEVRSVMLDANILGNVLFYFEKDQNGEFVQAQHIRSQVLLMVANHDVPPFNAWWQGEDLIVKSQYKLLDTQALPNEQSKRDNEKDRLLRWFEKAGVEHFNKQSDATKVYEALITQLAKSNATMLCIQLDDLDEQDLPVNIPGTYLEYPNWRRRLKHSIRDIFTNKSDFINSITQSRKGL</sequence>
<evidence type="ECO:0000313" key="11">
    <source>
        <dbReference type="EMBL" id="NOU50341.1"/>
    </source>
</evidence>
<evidence type="ECO:0000256" key="8">
    <source>
        <dbReference type="ARBA" id="ARBA00031423"/>
    </source>
</evidence>
<name>A0A849VF59_9GAMM</name>
<evidence type="ECO:0000256" key="2">
    <source>
        <dbReference type="ARBA" id="ARBA00005684"/>
    </source>
</evidence>
<dbReference type="InterPro" id="IPR017853">
    <property type="entry name" value="GH"/>
</dbReference>
<dbReference type="GO" id="GO:0004134">
    <property type="term" value="F:4-alpha-glucanotransferase activity"/>
    <property type="evidence" value="ECO:0007669"/>
    <property type="project" value="UniProtKB-EC"/>
</dbReference>
<dbReference type="RefSeq" id="WP_171625403.1">
    <property type="nucleotide sequence ID" value="NZ_JABBPG010000002.1"/>
</dbReference>
<dbReference type="Proteomes" id="UP000586305">
    <property type="component" value="Unassembled WGS sequence"/>
</dbReference>
<dbReference type="PANTHER" id="PTHR32438:SF5">
    <property type="entry name" value="4-ALPHA-GLUCANOTRANSFERASE DPE1, CHLOROPLASTIC_AMYLOPLASTIC"/>
    <property type="match status" value="1"/>
</dbReference>
<keyword evidence="7 10" id="KW-0119">Carbohydrate metabolism</keyword>
<reference evidence="11 12" key="1">
    <citation type="submission" date="2020-04" db="EMBL/GenBank/DDBJ databases">
        <title>Pseudoalteromonas caenipelagi sp. nov., isolated from a tidal flat.</title>
        <authorList>
            <person name="Park S."/>
            <person name="Yoon J.-H."/>
        </authorList>
    </citation>
    <scope>NUCLEOTIDE SEQUENCE [LARGE SCALE GENOMIC DNA]</scope>
    <source>
        <strain evidence="11 12">JBTF-M23</strain>
    </source>
</reference>
<evidence type="ECO:0000313" key="12">
    <source>
        <dbReference type="Proteomes" id="UP000586305"/>
    </source>
</evidence>
<dbReference type="SUPFAM" id="SSF51445">
    <property type="entry name" value="(Trans)glycosidases"/>
    <property type="match status" value="1"/>
</dbReference>
<dbReference type="Pfam" id="PF02446">
    <property type="entry name" value="Glyco_hydro_77"/>
    <property type="match status" value="2"/>
</dbReference>
<evidence type="ECO:0000256" key="5">
    <source>
        <dbReference type="ARBA" id="ARBA00022676"/>
    </source>
</evidence>
<evidence type="ECO:0000256" key="7">
    <source>
        <dbReference type="ARBA" id="ARBA00023277"/>
    </source>
</evidence>
<evidence type="ECO:0000256" key="9">
    <source>
        <dbReference type="ARBA" id="ARBA00031501"/>
    </source>
</evidence>
<organism evidence="11 12">
    <name type="scientific">Pseudoalteromonas caenipelagi</name>
    <dbReference type="NCBI Taxonomy" id="2726988"/>
    <lineage>
        <taxon>Bacteria</taxon>
        <taxon>Pseudomonadati</taxon>
        <taxon>Pseudomonadota</taxon>
        <taxon>Gammaproteobacteria</taxon>
        <taxon>Alteromonadales</taxon>
        <taxon>Pseudoalteromonadaceae</taxon>
        <taxon>Pseudoalteromonas</taxon>
    </lineage>
</organism>
<evidence type="ECO:0000256" key="10">
    <source>
        <dbReference type="RuleBase" id="RU361207"/>
    </source>
</evidence>
<protein>
    <recommendedName>
        <fullName evidence="4 10">4-alpha-glucanotransferase</fullName>
        <ecNumber evidence="3 10">2.4.1.25</ecNumber>
    </recommendedName>
    <alternativeName>
        <fullName evidence="8 10">Amylomaltase</fullName>
    </alternativeName>
    <alternativeName>
        <fullName evidence="9 10">Disproportionating enzyme</fullName>
    </alternativeName>
</protein>
<gene>
    <name evidence="11" type="primary">malQ</name>
    <name evidence="11" type="ORF">HG263_07265</name>
</gene>
<proteinExistence type="inferred from homology"/>
<dbReference type="EMBL" id="JABBPG010000002">
    <property type="protein sequence ID" value="NOU50341.1"/>
    <property type="molecule type" value="Genomic_DNA"/>
</dbReference>
<dbReference type="InterPro" id="IPR003385">
    <property type="entry name" value="Glyco_hydro_77"/>
</dbReference>
<dbReference type="GO" id="GO:0005975">
    <property type="term" value="P:carbohydrate metabolic process"/>
    <property type="evidence" value="ECO:0007669"/>
    <property type="project" value="InterPro"/>
</dbReference>